<dbReference type="SUPFAM" id="SSF143120">
    <property type="entry name" value="YefM-like"/>
    <property type="match status" value="1"/>
</dbReference>
<proteinExistence type="inferred from homology"/>
<dbReference type="Proteomes" id="UP000038750">
    <property type="component" value="Unassembled WGS sequence"/>
</dbReference>
<accession>A0A0T9MTU1</accession>
<evidence type="ECO:0000313" key="2">
    <source>
        <dbReference type="EMBL" id="CNG47298.1"/>
    </source>
</evidence>
<dbReference type="RefSeq" id="WP_050074411.1">
    <property type="nucleotide sequence ID" value="NZ_CPZJ01000019.1"/>
</dbReference>
<reference evidence="2 3" key="1">
    <citation type="submission" date="2015-03" db="EMBL/GenBank/DDBJ databases">
        <authorList>
            <person name="Murphy D."/>
        </authorList>
    </citation>
    <scope>NUCLEOTIDE SEQUENCE [LARGE SCALE GENOMIC DNA]</scope>
    <source>
        <strain evidence="2 3">BR165/97</strain>
    </source>
</reference>
<evidence type="ECO:0000313" key="3">
    <source>
        <dbReference type="Proteomes" id="UP000038750"/>
    </source>
</evidence>
<name>A0A0T9MTU1_YERIN</name>
<comment type="similarity">
    <text evidence="1">Belongs to the phD/YefM antitoxin family.</text>
</comment>
<organism evidence="2 3">
    <name type="scientific">Yersinia intermedia</name>
    <dbReference type="NCBI Taxonomy" id="631"/>
    <lineage>
        <taxon>Bacteria</taxon>
        <taxon>Pseudomonadati</taxon>
        <taxon>Pseudomonadota</taxon>
        <taxon>Gammaproteobacteria</taxon>
        <taxon>Enterobacterales</taxon>
        <taxon>Yersiniaceae</taxon>
        <taxon>Yersinia</taxon>
    </lineage>
</organism>
<sequence length="76" mass="8629">MKFKTISYVKKNDSALDLDEPIVFTQNGTPVCAIESYAAWQDRDNAIMLMKLLAISEKDKIDGNFFSKSQLLIELL</sequence>
<evidence type="ECO:0000256" key="1">
    <source>
        <dbReference type="ARBA" id="ARBA00009981"/>
    </source>
</evidence>
<gene>
    <name evidence="2" type="ORF">ERS008530_03843</name>
</gene>
<dbReference type="InterPro" id="IPR036165">
    <property type="entry name" value="YefM-like_sf"/>
</dbReference>
<dbReference type="AlphaFoldDB" id="A0A0T9MTU1"/>
<dbReference type="EMBL" id="CPZJ01000019">
    <property type="protein sequence ID" value="CNG47298.1"/>
    <property type="molecule type" value="Genomic_DNA"/>
</dbReference>
<protein>
    <submittedName>
        <fullName evidence="2">Addiction module antitoxin</fullName>
    </submittedName>
</protein>
<dbReference type="OrthoDB" id="6168250at2"/>